<comment type="caution">
    <text evidence="2">The sequence shown here is derived from an EMBL/GenBank/DDBJ whole genome shotgun (WGS) entry which is preliminary data.</text>
</comment>
<accession>A0AAV4LLY4</accession>
<dbReference type="AlphaFoldDB" id="A0AAV4LLY4"/>
<evidence type="ECO:0000256" key="1">
    <source>
        <dbReference type="SAM" id="MobiDB-lite"/>
    </source>
</evidence>
<keyword evidence="3" id="KW-1185">Reference proteome</keyword>
<name>A0AAV4LLY4_BABCB</name>
<feature type="region of interest" description="Disordered" evidence="1">
    <location>
        <begin position="167"/>
        <end position="196"/>
    </location>
</feature>
<dbReference type="EMBL" id="BPLF01000001">
    <property type="protein sequence ID" value="GIX60939.1"/>
    <property type="molecule type" value="Genomic_DNA"/>
</dbReference>
<dbReference type="Proteomes" id="UP001497744">
    <property type="component" value="Unassembled WGS sequence"/>
</dbReference>
<evidence type="ECO:0000313" key="3">
    <source>
        <dbReference type="Proteomes" id="UP001497744"/>
    </source>
</evidence>
<evidence type="ECO:0000313" key="2">
    <source>
        <dbReference type="EMBL" id="GIX60939.1"/>
    </source>
</evidence>
<sequence length="196" mass="20986">MQVRRVRARHFRLTDAVPLRVDHVPVVLSAGPLHRCHCGAQRLGELRDLQGDRHSVGAAVARDSGLLLHHGNLHRHDPVGAHGKQHRRRADVRPPQQPVAAPAPRDNCGRGHLPAPHIMQGALHDRRHVRGALWTANVLQPPAHGQQGRPVLVQGSGARNVLVFETQQAGGKGGAGGGARPPIDRTDAHQTGDGGS</sequence>
<reference evidence="2 3" key="1">
    <citation type="submission" date="2021-06" db="EMBL/GenBank/DDBJ databases">
        <title>Genome sequence of Babesia caballi.</title>
        <authorList>
            <person name="Yamagishi J."/>
            <person name="Kidaka T."/>
            <person name="Ochi A."/>
        </authorList>
    </citation>
    <scope>NUCLEOTIDE SEQUENCE [LARGE SCALE GENOMIC DNA]</scope>
    <source>
        <strain evidence="2">USDA-D6B2</strain>
    </source>
</reference>
<dbReference type="RefSeq" id="XP_067713010.1">
    <property type="nucleotide sequence ID" value="XM_067856909.1"/>
</dbReference>
<feature type="region of interest" description="Disordered" evidence="1">
    <location>
        <begin position="77"/>
        <end position="116"/>
    </location>
</feature>
<gene>
    <name evidence="2" type="ORF">BcabD6B2_03740</name>
</gene>
<organism evidence="2 3">
    <name type="scientific">Babesia caballi</name>
    <dbReference type="NCBI Taxonomy" id="5871"/>
    <lineage>
        <taxon>Eukaryota</taxon>
        <taxon>Sar</taxon>
        <taxon>Alveolata</taxon>
        <taxon>Apicomplexa</taxon>
        <taxon>Aconoidasida</taxon>
        <taxon>Piroplasmida</taxon>
        <taxon>Babesiidae</taxon>
        <taxon>Babesia</taxon>
    </lineage>
</organism>
<dbReference type="GeneID" id="94192422"/>
<protein>
    <submittedName>
        <fullName evidence="2">Glutamyl-tRNA synthetase</fullName>
    </submittedName>
</protein>
<proteinExistence type="predicted"/>
<feature type="compositionally biased region" description="Gly residues" evidence="1">
    <location>
        <begin position="170"/>
        <end position="179"/>
    </location>
</feature>